<dbReference type="Gene3D" id="1.50.10.20">
    <property type="match status" value="1"/>
</dbReference>
<dbReference type="eggNOG" id="ENOG502Z7MZ">
    <property type="taxonomic scope" value="Bacteria"/>
</dbReference>
<evidence type="ECO:0000313" key="4">
    <source>
        <dbReference type="EMBL" id="EOT63527.1"/>
    </source>
</evidence>
<evidence type="ECO:0000259" key="2">
    <source>
        <dbReference type="Pfam" id="PF00432"/>
    </source>
</evidence>
<dbReference type="STRING" id="71451.RV07_GL003430"/>
<dbReference type="PATRIC" id="fig|1158601.3.peg.2407"/>
<evidence type="ECO:0000256" key="1">
    <source>
        <dbReference type="ARBA" id="ARBA00022737"/>
    </source>
</evidence>
<dbReference type="InterPro" id="IPR001330">
    <property type="entry name" value="Prenyltrans"/>
</dbReference>
<dbReference type="Proteomes" id="UP000013783">
    <property type="component" value="Unassembled WGS sequence"/>
</dbReference>
<evidence type="ECO:0000313" key="3">
    <source>
        <dbReference type="EMBL" id="EOH76772.1"/>
    </source>
</evidence>
<gene>
    <name evidence="4" type="ORF">I585_04357</name>
    <name evidence="3" type="ORF">UAI_02447</name>
</gene>
<evidence type="ECO:0000313" key="5">
    <source>
        <dbReference type="Proteomes" id="UP000013783"/>
    </source>
</evidence>
<feature type="domain" description="Prenyltransferase alpha-alpha toroid" evidence="2">
    <location>
        <begin position="39"/>
        <end position="175"/>
    </location>
</feature>
<reference evidence="4 6" key="2">
    <citation type="submission" date="2013-03" db="EMBL/GenBank/DDBJ databases">
        <title>The Genome Sequence of Enterococcus malodoratus ATCC_43197 (PacBio/Illumina hybrid assembly).</title>
        <authorList>
            <consortium name="The Broad Institute Genomics Platform"/>
            <consortium name="The Broad Institute Genome Sequencing Center for Infectious Disease"/>
            <person name="Earl A."/>
            <person name="Russ C."/>
            <person name="Gilmore M."/>
            <person name="Surin D."/>
            <person name="Walker B."/>
            <person name="Young S."/>
            <person name="Zeng Q."/>
            <person name="Gargeya S."/>
            <person name="Fitzgerald M."/>
            <person name="Haas B."/>
            <person name="Abouelleil A."/>
            <person name="Allen A.W."/>
            <person name="Alvarado L."/>
            <person name="Arachchi H.M."/>
            <person name="Berlin A.M."/>
            <person name="Chapman S.B."/>
            <person name="Gainer-Dewar J."/>
            <person name="Goldberg J."/>
            <person name="Griggs A."/>
            <person name="Gujja S."/>
            <person name="Hansen M."/>
            <person name="Howarth C."/>
            <person name="Imamovic A."/>
            <person name="Ireland A."/>
            <person name="Larimer J."/>
            <person name="McCowan C."/>
            <person name="Murphy C."/>
            <person name="Pearson M."/>
            <person name="Poon T.W."/>
            <person name="Priest M."/>
            <person name="Roberts A."/>
            <person name="Saif S."/>
            <person name="Shea T."/>
            <person name="Sisk P."/>
            <person name="Sykes S."/>
            <person name="Wortman J."/>
            <person name="Nusbaum C."/>
            <person name="Birren B."/>
        </authorList>
    </citation>
    <scope>NUCLEOTIDE SEQUENCE [LARGE SCALE GENOMIC DNA]</scope>
    <source>
        <strain evidence="4 6">ATCC 43197</strain>
    </source>
</reference>
<keyword evidence="6" id="KW-1185">Reference proteome</keyword>
<evidence type="ECO:0000313" key="6">
    <source>
        <dbReference type="Proteomes" id="UP000014148"/>
    </source>
</evidence>
<name>R2NXM2_9ENTE</name>
<dbReference type="GO" id="GO:0003824">
    <property type="term" value="F:catalytic activity"/>
    <property type="evidence" value="ECO:0007669"/>
    <property type="project" value="InterPro"/>
</dbReference>
<organism evidence="3 5">
    <name type="scientific">Enterococcus malodoratus ATCC 43197</name>
    <dbReference type="NCBI Taxonomy" id="1158601"/>
    <lineage>
        <taxon>Bacteria</taxon>
        <taxon>Bacillati</taxon>
        <taxon>Bacillota</taxon>
        <taxon>Bacilli</taxon>
        <taxon>Lactobacillales</taxon>
        <taxon>Enterococcaceae</taxon>
        <taxon>Enterococcus</taxon>
    </lineage>
</organism>
<dbReference type="InterPro" id="IPR008930">
    <property type="entry name" value="Terpenoid_cyclase/PrenylTrfase"/>
</dbReference>
<dbReference type="OrthoDB" id="370326at2"/>
<dbReference type="AlphaFoldDB" id="R2NXM2"/>
<dbReference type="EMBL" id="AJAK01000017">
    <property type="protein sequence ID" value="EOH76772.1"/>
    <property type="molecule type" value="Genomic_DNA"/>
</dbReference>
<dbReference type="Pfam" id="PF00432">
    <property type="entry name" value="Prenyltrans"/>
    <property type="match status" value="1"/>
</dbReference>
<dbReference type="SUPFAM" id="SSF48239">
    <property type="entry name" value="Terpenoid cyclases/Protein prenyltransferases"/>
    <property type="match status" value="1"/>
</dbReference>
<dbReference type="Proteomes" id="UP000014148">
    <property type="component" value="Unassembled WGS sequence"/>
</dbReference>
<reference evidence="3 5" key="1">
    <citation type="submission" date="2013-02" db="EMBL/GenBank/DDBJ databases">
        <title>The Genome Sequence of Enterococcus malodoratus ATCC_43197.</title>
        <authorList>
            <consortium name="The Broad Institute Genome Sequencing Platform"/>
            <consortium name="The Broad Institute Genome Sequencing Center for Infectious Disease"/>
            <person name="Earl A.M."/>
            <person name="Gilmore M.S."/>
            <person name="Lebreton F."/>
            <person name="Walker B."/>
            <person name="Young S.K."/>
            <person name="Zeng Q."/>
            <person name="Gargeya S."/>
            <person name="Fitzgerald M."/>
            <person name="Haas B."/>
            <person name="Abouelleil A."/>
            <person name="Alvarado L."/>
            <person name="Arachchi H.M."/>
            <person name="Berlin A.M."/>
            <person name="Chapman S.B."/>
            <person name="Dewar J."/>
            <person name="Goldberg J."/>
            <person name="Griggs A."/>
            <person name="Gujja S."/>
            <person name="Hansen M."/>
            <person name="Howarth C."/>
            <person name="Imamovic A."/>
            <person name="Larimer J."/>
            <person name="McCowan C."/>
            <person name="Murphy C."/>
            <person name="Neiman D."/>
            <person name="Pearson M."/>
            <person name="Priest M."/>
            <person name="Roberts A."/>
            <person name="Saif S."/>
            <person name="Shea T."/>
            <person name="Sisk P."/>
            <person name="Sykes S."/>
            <person name="Wortman J."/>
            <person name="Nusbaum C."/>
            <person name="Birren B."/>
        </authorList>
    </citation>
    <scope>NUCLEOTIDE SEQUENCE [LARGE SCALE GENOMIC DNA]</scope>
    <source>
        <strain evidence="3 5">ATCC 43197</strain>
    </source>
</reference>
<dbReference type="EMBL" id="ASWA01000005">
    <property type="protein sequence ID" value="EOT63527.1"/>
    <property type="molecule type" value="Genomic_DNA"/>
</dbReference>
<keyword evidence="1" id="KW-0677">Repeat</keyword>
<comment type="caution">
    <text evidence="3">The sequence shown here is derived from an EMBL/GenBank/DDBJ whole genome shotgun (WGS) entry which is preliminary data.</text>
</comment>
<accession>R2NXM2</accession>
<sequence length="293" mass="34015">MDNFSTWVSDQDISIQYLYTKYLKQNPDVELQKRIALEGYGKYLLSQQKSDGHWGKYYYQPKWTSTHYTLLQLKDCGVSPDTSACRNILYSMFEECQLPEGGLNLAKSDMKSDICVDGMILNYASYFLPEYEKLEPLVASILQKQKSDGGFTWYDQNEGDPHSTICVLEGLRSFLASTKDEALKSKVKAAIQRGIDYFYQHQLFLEEKKYQKLTYPFRYFYSIFRFLLFAADLGLEVNDSISEGLKLLSKKEKNGFFTLEKLYKGQTFIDFSKVGEIDPFLSIYGNYIFAQLK</sequence>
<proteinExistence type="predicted"/>
<protein>
    <recommendedName>
        <fullName evidence="2">Prenyltransferase alpha-alpha toroid domain-containing protein</fullName>
    </recommendedName>
</protein>
<dbReference type="RefSeq" id="WP_010741262.1">
    <property type="nucleotide sequence ID" value="NZ_KB946250.1"/>
</dbReference>